<gene>
    <name evidence="2" type="ORF">EV189_2990</name>
</gene>
<reference evidence="2 3" key="1">
    <citation type="submission" date="2019-02" db="EMBL/GenBank/DDBJ databases">
        <title>Genomic Encyclopedia of Type Strains, Phase IV (KMG-IV): sequencing the most valuable type-strain genomes for metagenomic binning, comparative biology and taxonomic classification.</title>
        <authorList>
            <person name="Goeker M."/>
        </authorList>
    </citation>
    <scope>NUCLEOTIDE SEQUENCE [LARGE SCALE GENOMIC DNA]</scope>
    <source>
        <strain evidence="2 3">DSM 45622</strain>
    </source>
</reference>
<dbReference type="AlphaFoldDB" id="A0A4Q7NQI4"/>
<organism evidence="2 3">
    <name type="scientific">Motilibacter rhizosphaerae</name>
    <dbReference type="NCBI Taxonomy" id="598652"/>
    <lineage>
        <taxon>Bacteria</taxon>
        <taxon>Bacillati</taxon>
        <taxon>Actinomycetota</taxon>
        <taxon>Actinomycetes</taxon>
        <taxon>Motilibacterales</taxon>
        <taxon>Motilibacteraceae</taxon>
        <taxon>Motilibacter</taxon>
    </lineage>
</organism>
<comment type="caution">
    <text evidence="2">The sequence shown here is derived from an EMBL/GenBank/DDBJ whole genome shotgun (WGS) entry which is preliminary data.</text>
</comment>
<dbReference type="EMBL" id="SGXD01000003">
    <property type="protein sequence ID" value="RZS87559.1"/>
    <property type="molecule type" value="Genomic_DNA"/>
</dbReference>
<accession>A0A4Q7NQI4</accession>
<evidence type="ECO:0000313" key="3">
    <source>
        <dbReference type="Proteomes" id="UP000293638"/>
    </source>
</evidence>
<keyword evidence="3" id="KW-1185">Reference proteome</keyword>
<protein>
    <submittedName>
        <fullName evidence="2">Uncharacterized protein</fullName>
    </submittedName>
</protein>
<dbReference type="OrthoDB" id="5188280at2"/>
<dbReference type="Proteomes" id="UP000293638">
    <property type="component" value="Unassembled WGS sequence"/>
</dbReference>
<dbReference type="RefSeq" id="WP_130493664.1">
    <property type="nucleotide sequence ID" value="NZ_SGXD01000003.1"/>
</dbReference>
<feature type="region of interest" description="Disordered" evidence="1">
    <location>
        <begin position="1"/>
        <end position="46"/>
    </location>
</feature>
<evidence type="ECO:0000313" key="2">
    <source>
        <dbReference type="EMBL" id="RZS87559.1"/>
    </source>
</evidence>
<feature type="compositionally biased region" description="Basic and acidic residues" evidence="1">
    <location>
        <begin position="1"/>
        <end position="11"/>
    </location>
</feature>
<sequence>MESDGGPDRTPPEGQQRPRRPLLYPTAGLGWADPDPGADPHQRRERAYETAAAVLQAGAADPELADQLVRLDETLGLEALRELWAEPEDDGLPAALWTLYLLRAWLTRQASEAARIYAAGRTWVPVPDAVAGVPDRPAPEDLTALGDSILGTALHGDPAGAMERAAAVHRVLACGRFAVSHSAGREQEARLAEGNLRAAARLEQAAGAWRGAPD</sequence>
<name>A0A4Q7NQI4_9ACTN</name>
<evidence type="ECO:0000256" key="1">
    <source>
        <dbReference type="SAM" id="MobiDB-lite"/>
    </source>
</evidence>
<proteinExistence type="predicted"/>